<dbReference type="EMBL" id="SJPW01000007">
    <property type="protein sequence ID" value="TWU47559.1"/>
    <property type="molecule type" value="Genomic_DNA"/>
</dbReference>
<gene>
    <name evidence="1" type="ORF">Poly51_53590</name>
</gene>
<protein>
    <submittedName>
        <fullName evidence="1">Uncharacterized protein</fullName>
    </submittedName>
</protein>
<proteinExistence type="predicted"/>
<dbReference type="Proteomes" id="UP000318288">
    <property type="component" value="Unassembled WGS sequence"/>
</dbReference>
<comment type="caution">
    <text evidence="1">The sequence shown here is derived from an EMBL/GenBank/DDBJ whole genome shotgun (WGS) entry which is preliminary data.</text>
</comment>
<accession>A0A5C6EJV0</accession>
<evidence type="ECO:0000313" key="2">
    <source>
        <dbReference type="Proteomes" id="UP000318288"/>
    </source>
</evidence>
<reference evidence="1 2" key="1">
    <citation type="submission" date="2019-02" db="EMBL/GenBank/DDBJ databases">
        <title>Deep-cultivation of Planctomycetes and their phenomic and genomic characterization uncovers novel biology.</title>
        <authorList>
            <person name="Wiegand S."/>
            <person name="Jogler M."/>
            <person name="Boedeker C."/>
            <person name="Pinto D."/>
            <person name="Vollmers J."/>
            <person name="Rivas-Marin E."/>
            <person name="Kohn T."/>
            <person name="Peeters S.H."/>
            <person name="Heuer A."/>
            <person name="Rast P."/>
            <person name="Oberbeckmann S."/>
            <person name="Bunk B."/>
            <person name="Jeske O."/>
            <person name="Meyerdierks A."/>
            <person name="Storesund J.E."/>
            <person name="Kallscheuer N."/>
            <person name="Luecker S."/>
            <person name="Lage O.M."/>
            <person name="Pohl T."/>
            <person name="Merkel B.J."/>
            <person name="Hornburger P."/>
            <person name="Mueller R.-W."/>
            <person name="Bruemmer F."/>
            <person name="Labrenz M."/>
            <person name="Spormann A.M."/>
            <person name="Op Den Camp H."/>
            <person name="Overmann J."/>
            <person name="Amann R."/>
            <person name="Jetten M.S.M."/>
            <person name="Mascher T."/>
            <person name="Medema M.H."/>
            <person name="Devos D.P."/>
            <person name="Kaster A.-K."/>
            <person name="Ovreas L."/>
            <person name="Rohde M."/>
            <person name="Galperin M.Y."/>
            <person name="Jogler C."/>
        </authorList>
    </citation>
    <scope>NUCLEOTIDE SEQUENCE [LARGE SCALE GENOMIC DNA]</scope>
    <source>
        <strain evidence="1 2">Poly51</strain>
    </source>
</reference>
<keyword evidence="2" id="KW-1185">Reference proteome</keyword>
<dbReference type="AlphaFoldDB" id="A0A5C6EJV0"/>
<name>A0A5C6EJV0_9BACT</name>
<organism evidence="1 2">
    <name type="scientific">Rubripirellula tenax</name>
    <dbReference type="NCBI Taxonomy" id="2528015"/>
    <lineage>
        <taxon>Bacteria</taxon>
        <taxon>Pseudomonadati</taxon>
        <taxon>Planctomycetota</taxon>
        <taxon>Planctomycetia</taxon>
        <taxon>Pirellulales</taxon>
        <taxon>Pirellulaceae</taxon>
        <taxon>Rubripirellula</taxon>
    </lineage>
</organism>
<sequence length="67" mass="7630">MESETAMDKFLAGWMQASTNMFLSLNRLSCIETYILGHVCSLGCDSIRYNRPNRILRARSTLLGCLR</sequence>
<evidence type="ECO:0000313" key="1">
    <source>
        <dbReference type="EMBL" id="TWU47559.1"/>
    </source>
</evidence>